<dbReference type="InterPro" id="IPR010502">
    <property type="entry name" value="Carb-bd_dom_fam9"/>
</dbReference>
<dbReference type="Proteomes" id="UP000535838">
    <property type="component" value="Unassembled WGS sequence"/>
</dbReference>
<dbReference type="InterPro" id="IPR044846">
    <property type="entry name" value="GH10"/>
</dbReference>
<feature type="signal peptide" evidence="13">
    <location>
        <begin position="1"/>
        <end position="30"/>
    </location>
</feature>
<dbReference type="InterPro" id="IPR031158">
    <property type="entry name" value="GH10_AS"/>
</dbReference>
<keyword evidence="6" id="KW-0677">Repeat</keyword>
<dbReference type="SMART" id="SM00633">
    <property type="entry name" value="Glyco_10"/>
    <property type="match status" value="1"/>
</dbReference>
<dbReference type="InterPro" id="IPR017853">
    <property type="entry name" value="GH"/>
</dbReference>
<dbReference type="PROSITE" id="PS51760">
    <property type="entry name" value="GH10_2"/>
    <property type="match status" value="1"/>
</dbReference>
<feature type="domain" description="SLH" evidence="14">
    <location>
        <begin position="1120"/>
        <end position="1183"/>
    </location>
</feature>
<evidence type="ECO:0000256" key="1">
    <source>
        <dbReference type="ARBA" id="ARBA00000681"/>
    </source>
</evidence>
<dbReference type="SUPFAM" id="SSF51445">
    <property type="entry name" value="(Trans)glycosidases"/>
    <property type="match status" value="1"/>
</dbReference>
<evidence type="ECO:0000256" key="8">
    <source>
        <dbReference type="ARBA" id="ARBA00023277"/>
    </source>
</evidence>
<protein>
    <recommendedName>
        <fullName evidence="12">Beta-xylanase</fullName>
        <ecNumber evidence="12">3.2.1.8</ecNumber>
    </recommendedName>
</protein>
<dbReference type="PANTHER" id="PTHR31490">
    <property type="entry name" value="GLYCOSYL HYDROLASE"/>
    <property type="match status" value="1"/>
</dbReference>
<reference evidence="16 17" key="1">
    <citation type="submission" date="2020-08" db="EMBL/GenBank/DDBJ databases">
        <title>Cohnella phylogeny.</title>
        <authorList>
            <person name="Dunlap C."/>
        </authorList>
    </citation>
    <scope>NUCLEOTIDE SEQUENCE [LARGE SCALE GENOMIC DNA]</scope>
    <source>
        <strain evidence="16 17">DSM 25241</strain>
    </source>
</reference>
<evidence type="ECO:0000256" key="4">
    <source>
        <dbReference type="ARBA" id="ARBA00022651"/>
    </source>
</evidence>
<accession>A0A841T494</accession>
<evidence type="ECO:0000256" key="3">
    <source>
        <dbReference type="ARBA" id="ARBA00007495"/>
    </source>
</evidence>
<dbReference type="InterPro" id="IPR008979">
    <property type="entry name" value="Galactose-bd-like_sf"/>
</dbReference>
<evidence type="ECO:0000256" key="10">
    <source>
        <dbReference type="ARBA" id="ARBA00023326"/>
    </source>
</evidence>
<keyword evidence="10 12" id="KW-0624">Polysaccharide degradation</keyword>
<keyword evidence="8 12" id="KW-0119">Carbohydrate metabolism</keyword>
<dbReference type="Gene3D" id="2.60.40.1190">
    <property type="match status" value="1"/>
</dbReference>
<dbReference type="SUPFAM" id="SSF49344">
    <property type="entry name" value="CBD9-like"/>
    <property type="match status" value="1"/>
</dbReference>
<evidence type="ECO:0000256" key="11">
    <source>
        <dbReference type="PROSITE-ProRule" id="PRU10061"/>
    </source>
</evidence>
<dbReference type="Pfam" id="PF00331">
    <property type="entry name" value="Glyco_hydro_10"/>
    <property type="match status" value="1"/>
</dbReference>
<organism evidence="16 17">
    <name type="scientific">Cohnella thailandensis</name>
    <dbReference type="NCBI Taxonomy" id="557557"/>
    <lineage>
        <taxon>Bacteria</taxon>
        <taxon>Bacillati</taxon>
        <taxon>Bacillota</taxon>
        <taxon>Bacilli</taxon>
        <taxon>Bacillales</taxon>
        <taxon>Paenibacillaceae</taxon>
        <taxon>Cohnella</taxon>
    </lineage>
</organism>
<keyword evidence="9 12" id="KW-0326">Glycosidase</keyword>
<keyword evidence="17" id="KW-1185">Reference proteome</keyword>
<evidence type="ECO:0000256" key="2">
    <source>
        <dbReference type="ARBA" id="ARBA00004851"/>
    </source>
</evidence>
<keyword evidence="4 16" id="KW-0858">Xylan degradation</keyword>
<dbReference type="SUPFAM" id="SSF49785">
    <property type="entry name" value="Galactose-binding domain-like"/>
    <property type="match status" value="2"/>
</dbReference>
<keyword evidence="7 12" id="KW-0378">Hydrolase</keyword>
<comment type="catalytic activity">
    <reaction evidence="1 12">
        <text>Endohydrolysis of (1-&gt;4)-beta-D-xylosidic linkages in xylans.</text>
        <dbReference type="EC" id="3.2.1.8"/>
    </reaction>
</comment>
<sequence>MSTELKRFTSILLAAALLFSLWGLAPSSKAETSDNATTVYRETFANGKGLASQAGGVSLTPVADKTFAGNDDGAALYLSNRKNSWDAADFKFADIGLANGKTYSVTVSVYVDSDAAVPSGSQAYLQTVDSYAFLAGANLQAGQAVTLTKEFTVDTSKDTALRVQSNDAGATVPFYIGDVLITEKTSSGGEEEPPRDPALPFDTVTFEDQTAGGFVGRAGTETLTVTDEANHTEGGSYALKVEGRSENWHGPALRVEKYVDKGGEYKISAWVKLISPDSSQLQLSTQVGDGSSANYVNLSAKTIRSEDGWVLYEGTYRYNSIGGEYLTVYIESSNNAAASFYIDDIGFAGTGSGPVSIQKDLVPVKTAYQDDFLIGNAISAEDLEGVRLELLKMHHNVATAANAMKPDALQPTKGDFTFSSADALVDKVIAEGMRMHGHVLVWHQQSPEWMNTNASDGSPLSREEALDNLRTHIRTVMEHFGDKVISWDVVNEAMNDNPSNPTDWQASLRQSPWYKAIGPDYVEQAFLAAREVLDDHPEWNIKLYYNDYNEDNQNKAQAIAGMVKELNDRYAAGHPGKLLVDGVGMQAHYSINTNPDNVKLSLEKFISLGVEVSITELDIQAGSNYQLSDKQAEAQGYLYAQLMDLFRAHADHIARVTFWGMDDNTSWRASSNPLLFDKDLQAKQAYYGVIDPAKYMEEHAPDSSEANQANAAYGTPVIDGTVDAAWSQASELPIDRYQTAWQGATGTAKALWDENYLYVLIQVSDSQLDKANPNAWEQDSVEIFLDPNNGKTSFYQEDDGQYRVNYDNEVSVSPTRLADGFVAATKATGTNYAVEAKIPIQAISPDNGKKLGFDVQINDAKDGARQSVAAWNDTTGTGYMDTSVFGVLTLTGKSSGPVIVVGGGTAPSVGSIENKDGVVSIKPEVKKEGQLTTGIVSEDNLKKALELASPAADGTKRIVVETPKQENSTAYGVQLPTERLKGQDSFVLTWKTGLAEIAIPSDMLTGETAGSGQAAIRVAVGSPESLDAATREKIGNRPVLELSLLVDGKATSWSNPSAPVAISIPYKPTAEELRSPDSIVVWYIDGDGKATPVPNGRYDAATGTVVFRTTHFSSYAVAFVSKTFGDLANARWAKPAIEALAARDVIRGTSASTFAPSASITRKDFVALLVRSLELQDADFAGAGDGDGAAQSNAPFTREDMMALTAGALKASGKPLEAGGTLDGFADAASLSADAKASAAALVKAGILNGKSGKLAPGDTLTRAEAAVIVYRIWNL</sequence>
<dbReference type="UniPathway" id="UPA00114"/>
<dbReference type="EMBL" id="JACJVQ010000024">
    <property type="protein sequence ID" value="MBB6637656.1"/>
    <property type="molecule type" value="Genomic_DNA"/>
</dbReference>
<comment type="pathway">
    <text evidence="2">Glycan degradation; xylan degradation.</text>
</comment>
<keyword evidence="5 13" id="KW-0732">Signal</keyword>
<dbReference type="RefSeq" id="WP_185122866.1">
    <property type="nucleotide sequence ID" value="NZ_JACJVQ010000024.1"/>
</dbReference>
<evidence type="ECO:0000313" key="16">
    <source>
        <dbReference type="EMBL" id="MBB6637656.1"/>
    </source>
</evidence>
<dbReference type="EC" id="3.2.1.8" evidence="12"/>
<proteinExistence type="inferred from homology"/>
<dbReference type="Gene3D" id="2.60.120.260">
    <property type="entry name" value="Galactose-binding domain-like"/>
    <property type="match status" value="2"/>
</dbReference>
<dbReference type="InterPro" id="IPR001000">
    <property type="entry name" value="GH10_dom"/>
</dbReference>
<evidence type="ECO:0000259" key="15">
    <source>
        <dbReference type="PROSITE" id="PS51760"/>
    </source>
</evidence>
<dbReference type="Pfam" id="PF00395">
    <property type="entry name" value="SLH"/>
    <property type="match status" value="2"/>
</dbReference>
<dbReference type="Pfam" id="PF06452">
    <property type="entry name" value="CBM9_1"/>
    <property type="match status" value="1"/>
</dbReference>
<gene>
    <name evidence="16" type="ORF">H7B67_26330</name>
</gene>
<feature type="chain" id="PRO_5032524921" description="Beta-xylanase" evidence="13">
    <location>
        <begin position="31"/>
        <end position="1276"/>
    </location>
</feature>
<comment type="similarity">
    <text evidence="3 12">Belongs to the glycosyl hydrolase 10 (cellulase F) family.</text>
</comment>
<dbReference type="CDD" id="cd00005">
    <property type="entry name" value="CBM9_like_1"/>
    <property type="match status" value="1"/>
</dbReference>
<feature type="domain" description="GH10" evidence="15">
    <location>
        <begin position="358"/>
        <end position="692"/>
    </location>
</feature>
<dbReference type="InterPro" id="IPR003305">
    <property type="entry name" value="CenC_carb-bd"/>
</dbReference>
<evidence type="ECO:0000313" key="17">
    <source>
        <dbReference type="Proteomes" id="UP000535838"/>
    </source>
</evidence>
<dbReference type="PROSITE" id="PS51272">
    <property type="entry name" value="SLH"/>
    <property type="match status" value="2"/>
</dbReference>
<feature type="active site" description="Nucleophile" evidence="11">
    <location>
        <position position="616"/>
    </location>
</feature>
<evidence type="ECO:0000256" key="12">
    <source>
        <dbReference type="RuleBase" id="RU361174"/>
    </source>
</evidence>
<name>A0A841T494_9BACL</name>
<evidence type="ECO:0000256" key="13">
    <source>
        <dbReference type="SAM" id="SignalP"/>
    </source>
</evidence>
<comment type="caution">
    <text evidence="16">The sequence shown here is derived from an EMBL/GenBank/DDBJ whole genome shotgun (WGS) entry which is preliminary data.</text>
</comment>
<feature type="domain" description="SLH" evidence="14">
    <location>
        <begin position="1222"/>
        <end position="1276"/>
    </location>
</feature>
<evidence type="ECO:0000259" key="14">
    <source>
        <dbReference type="PROSITE" id="PS51272"/>
    </source>
</evidence>
<dbReference type="GO" id="GO:0031176">
    <property type="term" value="F:endo-1,4-beta-xylanase activity"/>
    <property type="evidence" value="ECO:0007669"/>
    <property type="project" value="UniProtKB-EC"/>
</dbReference>
<dbReference type="PROSITE" id="PS00591">
    <property type="entry name" value="GH10_1"/>
    <property type="match status" value="1"/>
</dbReference>
<dbReference type="Pfam" id="PF02018">
    <property type="entry name" value="CBM_4_9"/>
    <property type="match status" value="2"/>
</dbReference>
<dbReference type="Gene3D" id="3.20.20.80">
    <property type="entry name" value="Glycosidases"/>
    <property type="match status" value="1"/>
</dbReference>
<dbReference type="PANTHER" id="PTHR31490:SF90">
    <property type="entry name" value="ENDO-1,4-BETA-XYLANASE A"/>
    <property type="match status" value="1"/>
</dbReference>
<dbReference type="GO" id="GO:0030246">
    <property type="term" value="F:carbohydrate binding"/>
    <property type="evidence" value="ECO:0007669"/>
    <property type="project" value="InterPro"/>
</dbReference>
<evidence type="ECO:0000256" key="7">
    <source>
        <dbReference type="ARBA" id="ARBA00022801"/>
    </source>
</evidence>
<evidence type="ECO:0000256" key="9">
    <source>
        <dbReference type="ARBA" id="ARBA00023295"/>
    </source>
</evidence>
<dbReference type="InterPro" id="IPR001119">
    <property type="entry name" value="SLH_dom"/>
</dbReference>
<evidence type="ECO:0000256" key="6">
    <source>
        <dbReference type="ARBA" id="ARBA00022737"/>
    </source>
</evidence>
<dbReference type="PRINTS" id="PR00134">
    <property type="entry name" value="GLHYDRLASE10"/>
</dbReference>
<dbReference type="GO" id="GO:0045493">
    <property type="term" value="P:xylan catabolic process"/>
    <property type="evidence" value="ECO:0007669"/>
    <property type="project" value="UniProtKB-UniPathway"/>
</dbReference>
<dbReference type="AlphaFoldDB" id="A0A841T494"/>
<evidence type="ECO:0000256" key="5">
    <source>
        <dbReference type="ARBA" id="ARBA00022729"/>
    </source>
</evidence>